<evidence type="ECO:0000256" key="9">
    <source>
        <dbReference type="HAMAP-Rule" id="MF_00110"/>
    </source>
</evidence>
<keyword evidence="14" id="KW-1185">Reference proteome</keyword>
<feature type="binding site" evidence="9">
    <location>
        <begin position="132"/>
        <end position="133"/>
    </location>
    <ligand>
        <name>NAD(+)</name>
        <dbReference type="ChEBI" id="CHEBI:57540"/>
    </ligand>
</feature>
<evidence type="ECO:0000256" key="5">
    <source>
        <dbReference type="ARBA" id="ARBA00022833"/>
    </source>
</evidence>
<evidence type="ECO:0000259" key="11">
    <source>
        <dbReference type="Pfam" id="PF01761"/>
    </source>
</evidence>
<evidence type="ECO:0000256" key="10">
    <source>
        <dbReference type="NCBIfam" id="TIGR01357"/>
    </source>
</evidence>
<dbReference type="Gene3D" id="1.20.1090.10">
    <property type="entry name" value="Dehydroquinate synthase-like - alpha domain"/>
    <property type="match status" value="1"/>
</dbReference>
<evidence type="ECO:0000256" key="7">
    <source>
        <dbReference type="ARBA" id="ARBA00023239"/>
    </source>
</evidence>
<feature type="binding site" evidence="9">
    <location>
        <begin position="172"/>
        <end position="175"/>
    </location>
    <ligand>
        <name>NAD(+)</name>
        <dbReference type="ChEBI" id="CHEBI:57540"/>
    </ligand>
</feature>
<dbReference type="PANTHER" id="PTHR43622:SF1">
    <property type="entry name" value="3-DEHYDROQUINATE SYNTHASE"/>
    <property type="match status" value="1"/>
</dbReference>
<dbReference type="GO" id="GO:0009073">
    <property type="term" value="P:aromatic amino acid family biosynthetic process"/>
    <property type="evidence" value="ECO:0007669"/>
    <property type="project" value="UniProtKB-KW"/>
</dbReference>
<dbReference type="EMBL" id="LSDD01000096">
    <property type="protein sequence ID" value="KXB64563.1"/>
    <property type="molecule type" value="Genomic_DNA"/>
</dbReference>
<dbReference type="InterPro" id="IPR030960">
    <property type="entry name" value="DHQS/DOIS_N"/>
</dbReference>
<feature type="binding site" evidence="9">
    <location>
        <begin position="108"/>
        <end position="112"/>
    </location>
    <ligand>
        <name>NAD(+)</name>
        <dbReference type="ChEBI" id="CHEBI:57540"/>
    </ligand>
</feature>
<dbReference type="GO" id="GO:0046872">
    <property type="term" value="F:metal ion binding"/>
    <property type="evidence" value="ECO:0007669"/>
    <property type="project" value="UniProtKB-KW"/>
</dbReference>
<dbReference type="NCBIfam" id="TIGR01357">
    <property type="entry name" value="aroB"/>
    <property type="match status" value="1"/>
</dbReference>
<dbReference type="STRING" id="157687.HMPREF3180_01390"/>
<comment type="cofactor">
    <cofactor evidence="2">
        <name>Zn(2+)</name>
        <dbReference type="ChEBI" id="CHEBI:29105"/>
    </cofactor>
</comment>
<comment type="subcellular location">
    <subcellularLocation>
        <location evidence="9">Cytoplasm</location>
    </subcellularLocation>
</comment>
<keyword evidence="4 9" id="KW-0547">Nucleotide-binding</keyword>
<sequence>MEKIMEILHVGLEKNSYDILIGENFFERFPEYIGEVCKGKKLFVITDSNVNEIYKNIYEKMFSGFDYTVYVLKAGEKNKHIGIMPEIYSAMVEAGVKRKDLVVAFGGGVVGDIAGFAAASFLRGISFIQIPTTIVSQVDSSVGGKVGVDLPEGKNLVGAFHQPKLVLIDNYFLNTLTDRYFYDGFGEIVKYGCIYNKKFFDRLVEIVEKVGVSQDDENYIKKLREHLMKYVNELVYRSCEIKKEVVEKDEKESNLRMILNFGHTIGHSIEQFTNYEKYSHGEAISAGMVDITKIGEKKGFTKKGEFLKIEKLLKALNLPTEIEYPKDRISEIMKRDKKSTSDGINFVILKEIGEVEIMKIGEKEIFE</sequence>
<comment type="caution">
    <text evidence="9">Lacks conserved residue(s) required for the propagation of feature annotation.</text>
</comment>
<dbReference type="PATRIC" id="fig|157687.3.peg.1386"/>
<keyword evidence="9" id="KW-0963">Cytoplasm</keyword>
<keyword evidence="9" id="KW-0028">Amino-acid biosynthesis</keyword>
<feature type="binding site" evidence="9">
    <location>
        <position position="154"/>
    </location>
    <ligand>
        <name>NAD(+)</name>
        <dbReference type="ChEBI" id="CHEBI:57540"/>
    </ligand>
</feature>
<evidence type="ECO:0000256" key="8">
    <source>
        <dbReference type="ARBA" id="ARBA00023285"/>
    </source>
</evidence>
<dbReference type="Pfam" id="PF24621">
    <property type="entry name" value="DHQS_C"/>
    <property type="match status" value="1"/>
</dbReference>
<dbReference type="GO" id="GO:0000166">
    <property type="term" value="F:nucleotide binding"/>
    <property type="evidence" value="ECO:0007669"/>
    <property type="project" value="UniProtKB-KW"/>
</dbReference>
<dbReference type="SUPFAM" id="SSF56796">
    <property type="entry name" value="Dehydroquinate synthase-like"/>
    <property type="match status" value="1"/>
</dbReference>
<dbReference type="CDD" id="cd08195">
    <property type="entry name" value="DHQS"/>
    <property type="match status" value="1"/>
</dbReference>
<comment type="pathway">
    <text evidence="9">Metabolic intermediate biosynthesis; chorismate biosynthesis; chorismate from D-erythrose 4-phosphate and phosphoenolpyruvate: step 2/7.</text>
</comment>
<dbReference type="GO" id="GO:0003856">
    <property type="term" value="F:3-dehydroquinate synthase activity"/>
    <property type="evidence" value="ECO:0007669"/>
    <property type="project" value="UniProtKB-UniRule"/>
</dbReference>
<keyword evidence="6 9" id="KW-0520">NAD</keyword>
<dbReference type="GO" id="GO:0008652">
    <property type="term" value="P:amino acid biosynthetic process"/>
    <property type="evidence" value="ECO:0007669"/>
    <property type="project" value="UniProtKB-KW"/>
</dbReference>
<gene>
    <name evidence="9" type="primary">aroB</name>
    <name evidence="13" type="ORF">HMPREF3180_01390</name>
</gene>
<keyword evidence="9" id="KW-0057">Aromatic amino acid biosynthesis</keyword>
<feature type="binding site" evidence="9">
    <location>
        <position position="280"/>
    </location>
    <ligand>
        <name>Zn(2+)</name>
        <dbReference type="ChEBI" id="CHEBI:29105"/>
    </ligand>
</feature>
<evidence type="ECO:0000256" key="2">
    <source>
        <dbReference type="ARBA" id="ARBA00001947"/>
    </source>
</evidence>
<dbReference type="AlphaFoldDB" id="A0A134AA02"/>
<evidence type="ECO:0000313" key="13">
    <source>
        <dbReference type="EMBL" id="KXB64563.1"/>
    </source>
</evidence>
<dbReference type="GO" id="GO:0005737">
    <property type="term" value="C:cytoplasm"/>
    <property type="evidence" value="ECO:0007669"/>
    <property type="project" value="UniProtKB-SubCell"/>
</dbReference>
<comment type="similarity">
    <text evidence="9">Belongs to the sugar phosphate cyclases superfamily. Dehydroquinate synthase family.</text>
</comment>
<name>A0A134AA02_9FUSO</name>
<feature type="binding site" evidence="9">
    <location>
        <position position="187"/>
    </location>
    <ligand>
        <name>Zn(2+)</name>
        <dbReference type="ChEBI" id="CHEBI:29105"/>
    </ligand>
</feature>
<dbReference type="InterPro" id="IPR030963">
    <property type="entry name" value="DHQ_synth_fam"/>
</dbReference>
<comment type="function">
    <text evidence="9">Catalyzes the conversion of 3-deoxy-D-arabino-heptulosonate 7-phosphate (DAHP) to dehydroquinate (DHQ).</text>
</comment>
<evidence type="ECO:0000259" key="12">
    <source>
        <dbReference type="Pfam" id="PF24621"/>
    </source>
</evidence>
<evidence type="ECO:0000256" key="6">
    <source>
        <dbReference type="ARBA" id="ARBA00023027"/>
    </source>
</evidence>
<feature type="binding site" evidence="9">
    <location>
        <position position="263"/>
    </location>
    <ligand>
        <name>Zn(2+)</name>
        <dbReference type="ChEBI" id="CHEBI:29105"/>
    </ligand>
</feature>
<evidence type="ECO:0000256" key="1">
    <source>
        <dbReference type="ARBA" id="ARBA00001911"/>
    </source>
</evidence>
<reference evidence="14" key="1">
    <citation type="submission" date="2016-01" db="EMBL/GenBank/DDBJ databases">
        <authorList>
            <person name="Mitreva M."/>
            <person name="Pepin K.H."/>
            <person name="Mihindukulasuriya K.A."/>
            <person name="Fulton R."/>
            <person name="Fronick C."/>
            <person name="O'Laughlin M."/>
            <person name="Miner T."/>
            <person name="Herter B."/>
            <person name="Rosa B.A."/>
            <person name="Cordes M."/>
            <person name="Tomlinson C."/>
            <person name="Wollam A."/>
            <person name="Palsikar V.B."/>
            <person name="Mardis E.R."/>
            <person name="Wilson R.K."/>
        </authorList>
    </citation>
    <scope>NUCLEOTIDE SEQUENCE [LARGE SCALE GENOMIC DNA]</scope>
    <source>
        <strain evidence="14">KA00185</strain>
    </source>
</reference>
<dbReference type="FunFam" id="3.40.50.1970:FF:000007">
    <property type="entry name" value="Pentafunctional AROM polypeptide"/>
    <property type="match status" value="1"/>
</dbReference>
<feature type="domain" description="3-dehydroquinate synthase C-terminal" evidence="12">
    <location>
        <begin position="184"/>
        <end position="339"/>
    </location>
</feature>
<dbReference type="PANTHER" id="PTHR43622">
    <property type="entry name" value="3-DEHYDROQUINATE SYNTHASE"/>
    <property type="match status" value="1"/>
</dbReference>
<dbReference type="Pfam" id="PF01761">
    <property type="entry name" value="DHQ_synthase"/>
    <property type="match status" value="1"/>
</dbReference>
<dbReference type="InterPro" id="IPR056179">
    <property type="entry name" value="DHQS_C"/>
</dbReference>
<dbReference type="Gene3D" id="3.40.50.1970">
    <property type="match status" value="1"/>
</dbReference>
<dbReference type="PIRSF" id="PIRSF001455">
    <property type="entry name" value="DHQ_synth"/>
    <property type="match status" value="1"/>
</dbReference>
<comment type="cofactor">
    <cofactor evidence="9">
        <name>Co(2+)</name>
        <dbReference type="ChEBI" id="CHEBI:48828"/>
    </cofactor>
    <cofactor evidence="9">
        <name>Zn(2+)</name>
        <dbReference type="ChEBI" id="CHEBI:29105"/>
    </cofactor>
    <text evidence="9">Binds 1 divalent metal cation per subunit. Can use either Co(2+) or Zn(2+).</text>
</comment>
<dbReference type="GO" id="GO:0009423">
    <property type="term" value="P:chorismate biosynthetic process"/>
    <property type="evidence" value="ECO:0007669"/>
    <property type="project" value="UniProtKB-UniRule"/>
</dbReference>
<keyword evidence="8 9" id="KW-0170">Cobalt</keyword>
<keyword evidence="7 9" id="KW-0456">Lyase</keyword>
<proteinExistence type="inferred from homology"/>
<comment type="catalytic activity">
    <reaction evidence="9">
        <text>7-phospho-2-dehydro-3-deoxy-D-arabino-heptonate = 3-dehydroquinate + phosphate</text>
        <dbReference type="Rhea" id="RHEA:21968"/>
        <dbReference type="ChEBI" id="CHEBI:32364"/>
        <dbReference type="ChEBI" id="CHEBI:43474"/>
        <dbReference type="ChEBI" id="CHEBI:58394"/>
        <dbReference type="EC" id="4.2.3.4"/>
    </reaction>
</comment>
<dbReference type="Proteomes" id="UP000070483">
    <property type="component" value="Unassembled WGS sequence"/>
</dbReference>
<dbReference type="InterPro" id="IPR016037">
    <property type="entry name" value="DHQ_synth_AroB"/>
</dbReference>
<protein>
    <recommendedName>
        <fullName evidence="9 10">3-dehydroquinate synthase</fullName>
        <shortName evidence="9">DHQS</shortName>
        <ecNumber evidence="9 10">4.2.3.4</ecNumber>
    </recommendedName>
</protein>
<accession>A0A134AA02</accession>
<evidence type="ECO:0000256" key="3">
    <source>
        <dbReference type="ARBA" id="ARBA00022723"/>
    </source>
</evidence>
<keyword evidence="5 9" id="KW-0862">Zinc</keyword>
<comment type="caution">
    <text evidence="13">The sequence shown here is derived from an EMBL/GenBank/DDBJ whole genome shotgun (WGS) entry which is preliminary data.</text>
</comment>
<evidence type="ECO:0000313" key="14">
    <source>
        <dbReference type="Proteomes" id="UP000070483"/>
    </source>
</evidence>
<comment type="cofactor">
    <cofactor evidence="1 9">
        <name>NAD(+)</name>
        <dbReference type="ChEBI" id="CHEBI:57540"/>
    </cofactor>
</comment>
<evidence type="ECO:0000256" key="4">
    <source>
        <dbReference type="ARBA" id="ARBA00022741"/>
    </source>
</evidence>
<dbReference type="UniPathway" id="UPA00053">
    <property type="reaction ID" value="UER00085"/>
</dbReference>
<dbReference type="InterPro" id="IPR050071">
    <property type="entry name" value="Dehydroquinate_synthase"/>
</dbReference>
<keyword evidence="3 9" id="KW-0479">Metal-binding</keyword>
<feature type="binding site" evidence="9">
    <location>
        <position position="145"/>
    </location>
    <ligand>
        <name>NAD(+)</name>
        <dbReference type="ChEBI" id="CHEBI:57540"/>
    </ligand>
</feature>
<dbReference type="HAMAP" id="MF_00110">
    <property type="entry name" value="DHQ_synthase"/>
    <property type="match status" value="1"/>
</dbReference>
<organism evidence="13 14">
    <name type="scientific">Leptotrichia wadei</name>
    <dbReference type="NCBI Taxonomy" id="157687"/>
    <lineage>
        <taxon>Bacteria</taxon>
        <taxon>Fusobacteriati</taxon>
        <taxon>Fusobacteriota</taxon>
        <taxon>Fusobacteriia</taxon>
        <taxon>Fusobacteriales</taxon>
        <taxon>Leptotrichiaceae</taxon>
        <taxon>Leptotrichia</taxon>
    </lineage>
</organism>
<feature type="domain" description="3-dehydroquinate synthase N-terminal" evidence="11">
    <location>
        <begin position="70"/>
        <end position="181"/>
    </location>
</feature>
<dbReference type="EC" id="4.2.3.4" evidence="9 10"/>